<dbReference type="AlphaFoldDB" id="A0A6P7MFJ7"/>
<evidence type="ECO:0000256" key="7">
    <source>
        <dbReference type="ARBA" id="ARBA00022949"/>
    </source>
</evidence>
<evidence type="ECO:0000256" key="3">
    <source>
        <dbReference type="ARBA" id="ARBA00008295"/>
    </source>
</evidence>
<keyword evidence="8 11" id="KW-1133">Transmembrane helix</keyword>
<keyword evidence="5" id="KW-1003">Cell membrane</keyword>
<evidence type="ECO:0000256" key="2">
    <source>
        <dbReference type="ARBA" id="ARBA00004651"/>
    </source>
</evidence>
<dbReference type="GO" id="GO:0005923">
    <property type="term" value="C:bicellular tight junction"/>
    <property type="evidence" value="ECO:0007669"/>
    <property type="project" value="UniProtKB-SubCell"/>
</dbReference>
<evidence type="ECO:0000256" key="5">
    <source>
        <dbReference type="ARBA" id="ARBA00022475"/>
    </source>
</evidence>
<feature type="compositionally biased region" description="Low complexity" evidence="10">
    <location>
        <begin position="284"/>
        <end position="296"/>
    </location>
</feature>
<dbReference type="PRINTS" id="PR01077">
    <property type="entry name" value="CLAUDIN"/>
</dbReference>
<name>A0A6P7MFJ7_BETSP</name>
<comment type="similarity">
    <text evidence="3">Belongs to the claudin family.</text>
</comment>
<evidence type="ECO:0000256" key="11">
    <source>
        <dbReference type="SAM" id="Phobius"/>
    </source>
</evidence>
<evidence type="ECO:0000256" key="9">
    <source>
        <dbReference type="ARBA" id="ARBA00023136"/>
    </source>
</evidence>
<feature type="region of interest" description="Disordered" evidence="10">
    <location>
        <begin position="284"/>
        <end position="309"/>
    </location>
</feature>
<keyword evidence="9 11" id="KW-0472">Membrane</keyword>
<dbReference type="PANTHER" id="PTHR12002">
    <property type="entry name" value="CLAUDIN"/>
    <property type="match status" value="1"/>
</dbReference>
<dbReference type="InterPro" id="IPR004031">
    <property type="entry name" value="PMP22/EMP/MP20/Claudin"/>
</dbReference>
<dbReference type="GeneID" id="114854462"/>
<evidence type="ECO:0000256" key="4">
    <source>
        <dbReference type="ARBA" id="ARBA00022427"/>
    </source>
</evidence>
<evidence type="ECO:0000256" key="1">
    <source>
        <dbReference type="ARBA" id="ARBA00004435"/>
    </source>
</evidence>
<keyword evidence="6 11" id="KW-0812">Transmembrane</keyword>
<reference evidence="13" key="1">
    <citation type="submission" date="2025-08" db="UniProtKB">
        <authorList>
            <consortium name="RefSeq"/>
        </authorList>
    </citation>
    <scope>IDENTIFICATION</scope>
</reference>
<dbReference type="InterPro" id="IPR006187">
    <property type="entry name" value="Claudin"/>
</dbReference>
<evidence type="ECO:0000313" key="12">
    <source>
        <dbReference type="Proteomes" id="UP000515150"/>
    </source>
</evidence>
<sequence length="309" mass="32943">MGPQKTRSGVLMGTGGFFPSPAAGGVQTVVRHAPRTLKSGSGAHAHNGPKPARSADCLRLFNIRTTAAHSVFTVQRTARFLFSPLSSSPSDPPARLRADTMASSGMQLIGFLLALVGLAATISAIMMVQWKKQSHGKAFRNYEGLWMSCSGSERTTCDFHDSVLKLSSEVQATRAVLMLSIFLSAVAVVVSTVGMKCTHFMDDKAPTKAAVALIGGVMFMMAGLLTIIITSWYVKMIIQNVQYIHSTQSIEFGKAVFVSWAGGLLTLAGGAFLSCRRCSRSQSSQSSQLSQPRGGSHLMSATNAKSNYV</sequence>
<keyword evidence="12" id="KW-1185">Reference proteome</keyword>
<comment type="subcellular location">
    <subcellularLocation>
        <location evidence="1">Cell junction</location>
        <location evidence="1">Tight junction</location>
    </subcellularLocation>
    <subcellularLocation>
        <location evidence="2">Cell membrane</location>
        <topology evidence="2">Multi-pass membrane protein</topology>
    </subcellularLocation>
</comment>
<evidence type="ECO:0000256" key="10">
    <source>
        <dbReference type="SAM" id="MobiDB-lite"/>
    </source>
</evidence>
<dbReference type="OrthoDB" id="8928700at2759"/>
<dbReference type="RefSeq" id="XP_029004719.1">
    <property type="nucleotide sequence ID" value="XM_029148886.3"/>
</dbReference>
<organism evidence="12 13">
    <name type="scientific">Betta splendens</name>
    <name type="common">Siamese fighting fish</name>
    <dbReference type="NCBI Taxonomy" id="158456"/>
    <lineage>
        <taxon>Eukaryota</taxon>
        <taxon>Metazoa</taxon>
        <taxon>Chordata</taxon>
        <taxon>Craniata</taxon>
        <taxon>Vertebrata</taxon>
        <taxon>Euteleostomi</taxon>
        <taxon>Actinopterygii</taxon>
        <taxon>Neopterygii</taxon>
        <taxon>Teleostei</taxon>
        <taxon>Neoteleostei</taxon>
        <taxon>Acanthomorphata</taxon>
        <taxon>Anabantaria</taxon>
        <taxon>Anabantiformes</taxon>
        <taxon>Anabantoidei</taxon>
        <taxon>Osphronemidae</taxon>
        <taxon>Betta</taxon>
    </lineage>
</organism>
<dbReference type="Gene3D" id="1.20.140.150">
    <property type="match status" value="1"/>
</dbReference>
<feature type="transmembrane region" description="Helical" evidence="11">
    <location>
        <begin position="255"/>
        <end position="273"/>
    </location>
</feature>
<evidence type="ECO:0000256" key="8">
    <source>
        <dbReference type="ARBA" id="ARBA00022989"/>
    </source>
</evidence>
<feature type="transmembrane region" description="Helical" evidence="11">
    <location>
        <begin position="210"/>
        <end position="234"/>
    </location>
</feature>
<evidence type="ECO:0000313" key="13">
    <source>
        <dbReference type="RefSeq" id="XP_029004719.1"/>
    </source>
</evidence>
<feature type="transmembrane region" description="Helical" evidence="11">
    <location>
        <begin position="175"/>
        <end position="195"/>
    </location>
</feature>
<protein>
    <submittedName>
        <fullName evidence="13">Claudin-1-like isoform X1</fullName>
    </submittedName>
</protein>
<dbReference type="InParanoid" id="A0A6P7MFJ7"/>
<proteinExistence type="inferred from homology"/>
<feature type="compositionally biased region" description="Polar residues" evidence="10">
    <location>
        <begin position="299"/>
        <end position="309"/>
    </location>
</feature>
<dbReference type="GO" id="GO:0005886">
    <property type="term" value="C:plasma membrane"/>
    <property type="evidence" value="ECO:0007669"/>
    <property type="project" value="UniProtKB-SubCell"/>
</dbReference>
<dbReference type="GO" id="GO:0005198">
    <property type="term" value="F:structural molecule activity"/>
    <property type="evidence" value="ECO:0007669"/>
    <property type="project" value="InterPro"/>
</dbReference>
<keyword evidence="7" id="KW-0965">Cell junction</keyword>
<evidence type="ECO:0000256" key="6">
    <source>
        <dbReference type="ARBA" id="ARBA00022692"/>
    </source>
</evidence>
<dbReference type="Proteomes" id="UP000515150">
    <property type="component" value="Chromosome 4"/>
</dbReference>
<keyword evidence="4" id="KW-0796">Tight junction</keyword>
<dbReference type="Pfam" id="PF00822">
    <property type="entry name" value="PMP22_Claudin"/>
    <property type="match status" value="1"/>
</dbReference>
<feature type="transmembrane region" description="Helical" evidence="11">
    <location>
        <begin position="108"/>
        <end position="130"/>
    </location>
</feature>
<accession>A0A6P7MFJ7</accession>
<dbReference type="KEGG" id="bspl:114854462"/>
<gene>
    <name evidence="13" type="primary">LOC114854462</name>
</gene>